<dbReference type="EMBL" id="FNMZ01000005">
    <property type="protein sequence ID" value="SDX47018.1"/>
    <property type="molecule type" value="Genomic_DNA"/>
</dbReference>
<dbReference type="InterPro" id="IPR023374">
    <property type="entry name" value="AttH-like_dom_sf"/>
</dbReference>
<dbReference type="Pfam" id="PF07143">
    <property type="entry name" value="CrtC"/>
    <property type="match status" value="1"/>
</dbReference>
<dbReference type="STRING" id="356660.SAMN05444336_105208"/>
<dbReference type="OrthoDB" id="9770826at2"/>
<dbReference type="InterPro" id="IPR010791">
    <property type="entry name" value="AttH_dom"/>
</dbReference>
<dbReference type="Proteomes" id="UP000199118">
    <property type="component" value="Unassembled WGS sequence"/>
</dbReference>
<protein>
    <submittedName>
        <fullName evidence="2">Predicted secreted hydrolase</fullName>
    </submittedName>
</protein>
<proteinExistence type="predicted"/>
<dbReference type="Pfam" id="PF17186">
    <property type="entry name" value="Lipocalin_9"/>
    <property type="match status" value="1"/>
</dbReference>
<organism evidence="2 3">
    <name type="scientific">Albimonas donghaensis</name>
    <dbReference type="NCBI Taxonomy" id="356660"/>
    <lineage>
        <taxon>Bacteria</taxon>
        <taxon>Pseudomonadati</taxon>
        <taxon>Pseudomonadota</taxon>
        <taxon>Alphaproteobacteria</taxon>
        <taxon>Rhodobacterales</taxon>
        <taxon>Paracoccaceae</taxon>
        <taxon>Albimonas</taxon>
    </lineage>
</organism>
<dbReference type="PANTHER" id="PTHR38591">
    <property type="entry name" value="HYDROLASE"/>
    <property type="match status" value="1"/>
</dbReference>
<dbReference type="PROSITE" id="PS51318">
    <property type="entry name" value="TAT"/>
    <property type="match status" value="1"/>
</dbReference>
<dbReference type="InterPro" id="IPR006311">
    <property type="entry name" value="TAT_signal"/>
</dbReference>
<evidence type="ECO:0000313" key="3">
    <source>
        <dbReference type="Proteomes" id="UP000199118"/>
    </source>
</evidence>
<feature type="domain" description="AttH" evidence="1">
    <location>
        <begin position="70"/>
        <end position="239"/>
    </location>
</feature>
<dbReference type="GO" id="GO:0016787">
    <property type="term" value="F:hydrolase activity"/>
    <property type="evidence" value="ECO:0007669"/>
    <property type="project" value="UniProtKB-KW"/>
</dbReference>
<dbReference type="RefSeq" id="WP_092683306.1">
    <property type="nucleotide sequence ID" value="NZ_FNMZ01000005.1"/>
</dbReference>
<keyword evidence="3" id="KW-1185">Reference proteome</keyword>
<evidence type="ECO:0000313" key="2">
    <source>
        <dbReference type="EMBL" id="SDX47018.1"/>
    </source>
</evidence>
<evidence type="ECO:0000259" key="1">
    <source>
        <dbReference type="Pfam" id="PF07143"/>
    </source>
</evidence>
<dbReference type="PANTHER" id="PTHR38591:SF1">
    <property type="entry name" value="BLL1000 PROTEIN"/>
    <property type="match status" value="1"/>
</dbReference>
<reference evidence="2 3" key="1">
    <citation type="submission" date="2016-10" db="EMBL/GenBank/DDBJ databases">
        <authorList>
            <person name="de Groot N.N."/>
        </authorList>
    </citation>
    <scope>NUCLEOTIDE SEQUENCE [LARGE SCALE GENOMIC DNA]</scope>
    <source>
        <strain evidence="2 3">DSM 17890</strain>
    </source>
</reference>
<sequence>MSAEGRRRALRLLGALAVTGAAAPATWLGGRAAAQGYAGLGADAEGYSQVVEGRRFAFPRDRGPHPDFRIEWWYLTANLSDAAGRAFGVQWTLFRQAVSPDPGLDGWASPQIWMGHAALTSADRHLTAEKFGRGGVGQAGAVAQPYRAWIDDWRMESLGEGFSPLRLRAGGRGFSYDLGLRAEGPEVLQGRAGYSVKSERGQASYYYSAPFLRASGELRLGGERVEVSGPAWLDREWSSQPLEADQPGWDWFSVHLEGGDKLMLYRMRRVGARPYLSAAWIRPDGAIERLDPAEVALAPAAEAEVAGRMIPLEWTVEIPSRGLALIVEPLNRAAWMDMSFPYWEGPIRVEGSRAGVGYMELTGY</sequence>
<dbReference type="SUPFAM" id="SSF159245">
    <property type="entry name" value="AttH-like"/>
    <property type="match status" value="1"/>
</dbReference>
<dbReference type="AlphaFoldDB" id="A0A1H3BZ85"/>
<accession>A0A1H3BZ85</accession>
<keyword evidence="2" id="KW-0378">Hydrolase</keyword>
<dbReference type="Gene3D" id="2.40.370.10">
    <property type="entry name" value="AttH-like domain"/>
    <property type="match status" value="2"/>
</dbReference>
<name>A0A1H3BZ85_9RHOB</name>
<gene>
    <name evidence="2" type="ORF">SAMN05444336_105208</name>
</gene>